<comment type="caution">
    <text evidence="2">The sequence shown here is derived from an EMBL/GenBank/DDBJ whole genome shotgun (WGS) entry which is preliminary data.</text>
</comment>
<protein>
    <submittedName>
        <fullName evidence="2">Uncharacterized protein</fullName>
    </submittedName>
</protein>
<keyword evidence="1" id="KW-1133">Transmembrane helix</keyword>
<evidence type="ECO:0000313" key="3">
    <source>
        <dbReference type="Proteomes" id="UP000295302"/>
    </source>
</evidence>
<proteinExistence type="predicted"/>
<gene>
    <name evidence="2" type="ORF">E1286_37340</name>
</gene>
<dbReference type="AlphaFoldDB" id="A0A4R4Y028"/>
<reference evidence="2 3" key="1">
    <citation type="submission" date="2019-03" db="EMBL/GenBank/DDBJ databases">
        <title>Draft genome sequences of novel Actinobacteria.</title>
        <authorList>
            <person name="Sahin N."/>
            <person name="Ay H."/>
            <person name="Saygin H."/>
        </authorList>
    </citation>
    <scope>NUCLEOTIDE SEQUENCE [LARGE SCALE GENOMIC DNA]</scope>
    <source>
        <strain evidence="2 3">CH32</strain>
    </source>
</reference>
<keyword evidence="3" id="KW-1185">Reference proteome</keyword>
<evidence type="ECO:0000256" key="1">
    <source>
        <dbReference type="SAM" id="Phobius"/>
    </source>
</evidence>
<name>A0A4R4Y028_9ACTN</name>
<dbReference type="RefSeq" id="WP_132620355.1">
    <property type="nucleotide sequence ID" value="NZ_SMKQ01000189.1"/>
</dbReference>
<feature type="transmembrane region" description="Helical" evidence="1">
    <location>
        <begin position="127"/>
        <end position="152"/>
    </location>
</feature>
<feature type="transmembrane region" description="Helical" evidence="1">
    <location>
        <begin position="80"/>
        <end position="106"/>
    </location>
</feature>
<organism evidence="2 3">
    <name type="scientific">Nonomuraea terrae</name>
    <dbReference type="NCBI Taxonomy" id="2530383"/>
    <lineage>
        <taxon>Bacteria</taxon>
        <taxon>Bacillati</taxon>
        <taxon>Actinomycetota</taxon>
        <taxon>Actinomycetes</taxon>
        <taxon>Streptosporangiales</taxon>
        <taxon>Streptosporangiaceae</taxon>
        <taxon>Nonomuraea</taxon>
    </lineage>
</organism>
<sequence length="233" mass="24364">METADVQARLRRPRLLRDAVRESGRHPARLATHAAMVLAAALRAAVRRSSALLPLAMAGLVTAALIAAAGLGVARLSGRLWPAIVITAVPALVVLPALLAVPAVVLERRTAWNALHPARLLLSENRWRGTFTLTVGAAVVPAAAALSLYGLVDLLPTSLAPVVIGIGGEPPARAPTATAEPITRCSDGAVLRSRWRGSHVIPGSHFCGADYDGTGRSGSSAVPMEALRREMRM</sequence>
<evidence type="ECO:0000313" key="2">
    <source>
        <dbReference type="EMBL" id="TDD37345.1"/>
    </source>
</evidence>
<keyword evidence="1" id="KW-0472">Membrane</keyword>
<keyword evidence="1" id="KW-0812">Transmembrane</keyword>
<accession>A0A4R4Y028</accession>
<dbReference type="EMBL" id="SMKQ01000189">
    <property type="protein sequence ID" value="TDD37345.1"/>
    <property type="molecule type" value="Genomic_DNA"/>
</dbReference>
<feature type="transmembrane region" description="Helical" evidence="1">
    <location>
        <begin position="53"/>
        <end position="74"/>
    </location>
</feature>
<dbReference type="Proteomes" id="UP000295302">
    <property type="component" value="Unassembled WGS sequence"/>
</dbReference>